<keyword evidence="2" id="KW-1185">Reference proteome</keyword>
<proteinExistence type="predicted"/>
<dbReference type="AlphaFoldDB" id="A0A383W8V6"/>
<dbReference type="Gene3D" id="1.25.70.10">
    <property type="entry name" value="Transcription termination factor 3, mitochondrial"/>
    <property type="match status" value="1"/>
</dbReference>
<dbReference type="EMBL" id="FNXT01001199">
    <property type="protein sequence ID" value="SZX73851.1"/>
    <property type="molecule type" value="Genomic_DNA"/>
</dbReference>
<evidence type="ECO:0000313" key="1">
    <source>
        <dbReference type="EMBL" id="SZX73851.1"/>
    </source>
</evidence>
<organism evidence="1 2">
    <name type="scientific">Tetradesmus obliquus</name>
    <name type="common">Green alga</name>
    <name type="synonym">Acutodesmus obliquus</name>
    <dbReference type="NCBI Taxonomy" id="3088"/>
    <lineage>
        <taxon>Eukaryota</taxon>
        <taxon>Viridiplantae</taxon>
        <taxon>Chlorophyta</taxon>
        <taxon>core chlorophytes</taxon>
        <taxon>Chlorophyceae</taxon>
        <taxon>CS clade</taxon>
        <taxon>Sphaeropleales</taxon>
        <taxon>Scenedesmaceae</taxon>
        <taxon>Tetradesmus</taxon>
    </lineage>
</organism>
<name>A0A383W8V6_TETOB</name>
<dbReference type="Proteomes" id="UP000256970">
    <property type="component" value="Unassembled WGS sequence"/>
</dbReference>
<evidence type="ECO:0000313" key="2">
    <source>
        <dbReference type="Proteomes" id="UP000256970"/>
    </source>
</evidence>
<dbReference type="PROSITE" id="PS51257">
    <property type="entry name" value="PROKAR_LIPOPROTEIN"/>
    <property type="match status" value="1"/>
</dbReference>
<accession>A0A383W8V6</accession>
<dbReference type="InterPro" id="IPR038538">
    <property type="entry name" value="MTERF_sf"/>
</dbReference>
<sequence length="586" mass="63103">MLQRGIPSALQWAPAALSSAGCQLQQQLTAAQIGVSCCSATASSSSNSFEGLGFCLRQQRSFRAGVVDVRGQPRRKKYPYFNPDDGPEGYQYWKDMWANPQKAPKPRPRNPKTLPVYLEPDEQQALMEAAVAAGVPRHLAEGDKSRQVPRLIAAVVASGGRIPTDPDRLADRVSQLLALQRSVPGLDVARIFKANGFAILAEKPKDVAQQITYLANRLKAAGVAAEPGLLMSAAVKPALRYPMGIVQRAQQLPELLGVELGDGSAAAAAAAAGRVLQHPFQASLLNKSSRALQRHAHALVQRHGQEQAAAMYSKLPQLLLYRTHNLRNKTAAIAEALGLSPGQADQLVRSDPRLMTYAPETLQQRAVALQELLGLPGQPALRKVVLGWPSLLRKRTQSIADKLKVLQEQLALQDANAAAAVMRQHPYLASYSAAALQQPLQHLQQLDDSSPLADLKPKAAEVLRAKPWLLTLGGDAAAGPERSLAGRLQLLDQLAGISDSWRAAVSALAGSSAADVAAVVGSSGFVERVQWLLQQRPEQPPAKEEVGGLYGLVTMRLARFEMRYPGFVAQQKERQVAAKQAASVQQ</sequence>
<gene>
    <name evidence="1" type="ORF">BQ4739_LOCUS14095</name>
</gene>
<reference evidence="1 2" key="1">
    <citation type="submission" date="2016-10" db="EMBL/GenBank/DDBJ databases">
        <authorList>
            <person name="Cai Z."/>
        </authorList>
    </citation>
    <scope>NUCLEOTIDE SEQUENCE [LARGE SCALE GENOMIC DNA]</scope>
</reference>
<protein>
    <submittedName>
        <fullName evidence="1">Uncharacterized protein</fullName>
    </submittedName>
</protein>